<feature type="domain" description="AAA+ ATPase" evidence="1">
    <location>
        <begin position="57"/>
        <end position="182"/>
    </location>
</feature>
<dbReference type="PANTHER" id="PTHR46411:SF3">
    <property type="entry name" value="AAA+ ATPASE DOMAIN-CONTAINING PROTEIN"/>
    <property type="match status" value="1"/>
</dbReference>
<dbReference type="Pfam" id="PF00004">
    <property type="entry name" value="AAA"/>
    <property type="match status" value="1"/>
</dbReference>
<dbReference type="Gene3D" id="3.40.50.300">
    <property type="entry name" value="P-loop containing nucleotide triphosphate hydrolases"/>
    <property type="match status" value="1"/>
</dbReference>
<dbReference type="Proteomes" id="UP000750711">
    <property type="component" value="Unassembled WGS sequence"/>
</dbReference>
<comment type="caution">
    <text evidence="2">The sequence shown here is derived from an EMBL/GenBank/DDBJ whole genome shotgun (WGS) entry which is preliminary data.</text>
</comment>
<name>A0A9P8LFU0_9PEZI</name>
<reference evidence="2" key="1">
    <citation type="submission" date="2021-03" db="EMBL/GenBank/DDBJ databases">
        <title>Comparative genomics and phylogenomic investigation of the class Geoglossomycetes provide insights into ecological specialization and systematics.</title>
        <authorList>
            <person name="Melie T."/>
            <person name="Pirro S."/>
            <person name="Miller A.N."/>
            <person name="Quandt A."/>
        </authorList>
    </citation>
    <scope>NUCLEOTIDE SEQUENCE</scope>
    <source>
        <strain evidence="2">CAQ_001_2017</strain>
    </source>
</reference>
<dbReference type="InterPro" id="IPR003593">
    <property type="entry name" value="AAA+_ATPase"/>
</dbReference>
<protein>
    <recommendedName>
        <fullName evidence="1">AAA+ ATPase domain-containing protein</fullName>
    </recommendedName>
</protein>
<dbReference type="AlphaFoldDB" id="A0A9P8LFU0"/>
<accession>A0A9P8LFU0</accession>
<dbReference type="InterPro" id="IPR003959">
    <property type="entry name" value="ATPase_AAA_core"/>
</dbReference>
<proteinExistence type="predicted"/>
<sequence length="531" mass="60447">MAVQFAITHLMTIDWDHSAFECLTIPRERKDRVQVLAKSYMTSTSGKLGSFVGEKEQGLNFLLYGEPGTGKTMTAVVISEQLEMPLYMASAGELGTTPQQLEDNLCIILHLVHHWNAIFLLDEADVFLGKRSSSDISRNALVSIFLRELDHSKGIMIFTTNRIYSLDPAFQSRIHVPLRYDRLNDESRMRIWKAFLDEAEMEISSTDLTILAKENINGRQIRNAMQVSRVQAKGEGKCLSLMHIYSAVKLAQDFERDLNMSGCSSQRIVQTRLLFDHNSAVNGAQTLKPCLDPKVYDLRRENHGHAVKQIPGTEEQLVLRYDTNFPTLTLKIVPHERLIGHHDIHIIWRDGDNEIDQHVDAGSFTISKQINNSELDEYFTSLSTPTITDKVEGSNALQLAKRLHSASRTFFEFFWLVTEGKGVYDRKGRKIPPYGVYIGIEARVAEYMWEMEKQLFELCSSEISSWPVNVLGLYQATLQEMRSGYEKWKARGNSDVSRDDLWNNPNQEILSAVIEAISKQLEAILAVFCFS</sequence>
<evidence type="ECO:0000259" key="1">
    <source>
        <dbReference type="SMART" id="SM00382"/>
    </source>
</evidence>
<dbReference type="SMART" id="SM00382">
    <property type="entry name" value="AAA"/>
    <property type="match status" value="1"/>
</dbReference>
<keyword evidence="3" id="KW-1185">Reference proteome</keyword>
<dbReference type="GO" id="GO:0005524">
    <property type="term" value="F:ATP binding"/>
    <property type="evidence" value="ECO:0007669"/>
    <property type="project" value="InterPro"/>
</dbReference>
<organism evidence="2 3">
    <name type="scientific">Trichoglossum hirsutum</name>
    <dbReference type="NCBI Taxonomy" id="265104"/>
    <lineage>
        <taxon>Eukaryota</taxon>
        <taxon>Fungi</taxon>
        <taxon>Dikarya</taxon>
        <taxon>Ascomycota</taxon>
        <taxon>Pezizomycotina</taxon>
        <taxon>Geoglossomycetes</taxon>
        <taxon>Geoglossales</taxon>
        <taxon>Geoglossaceae</taxon>
        <taxon>Trichoglossum</taxon>
    </lineage>
</organism>
<dbReference type="SUPFAM" id="SSF52540">
    <property type="entry name" value="P-loop containing nucleoside triphosphate hydrolases"/>
    <property type="match status" value="1"/>
</dbReference>
<evidence type="ECO:0000313" key="3">
    <source>
        <dbReference type="Proteomes" id="UP000750711"/>
    </source>
</evidence>
<evidence type="ECO:0000313" key="2">
    <source>
        <dbReference type="EMBL" id="KAH0563462.1"/>
    </source>
</evidence>
<dbReference type="CDD" id="cd19481">
    <property type="entry name" value="RecA-like_protease"/>
    <property type="match status" value="1"/>
</dbReference>
<dbReference type="InterPro" id="IPR027417">
    <property type="entry name" value="P-loop_NTPase"/>
</dbReference>
<dbReference type="EMBL" id="JAGHQM010000199">
    <property type="protein sequence ID" value="KAH0563462.1"/>
    <property type="molecule type" value="Genomic_DNA"/>
</dbReference>
<dbReference type="GO" id="GO:0016887">
    <property type="term" value="F:ATP hydrolysis activity"/>
    <property type="evidence" value="ECO:0007669"/>
    <property type="project" value="InterPro"/>
</dbReference>
<gene>
    <name evidence="2" type="ORF">GP486_001962</name>
</gene>
<dbReference type="PANTHER" id="PTHR46411">
    <property type="entry name" value="FAMILY ATPASE, PUTATIVE-RELATED"/>
    <property type="match status" value="1"/>
</dbReference>